<evidence type="ECO:0000256" key="2">
    <source>
        <dbReference type="ARBA" id="ARBA00022737"/>
    </source>
</evidence>
<evidence type="ECO:0000259" key="7">
    <source>
        <dbReference type="PROSITE" id="PS50287"/>
    </source>
</evidence>
<comment type="caution">
    <text evidence="6">Lacks conserved residue(s) required for the propagation of feature annotation.</text>
</comment>
<feature type="disulfide bond" evidence="6">
    <location>
        <begin position="51"/>
        <end position="61"/>
    </location>
</feature>
<dbReference type="Gene3D" id="3.10.250.10">
    <property type="entry name" value="SRCR-like domain"/>
    <property type="match status" value="1"/>
</dbReference>
<protein>
    <submittedName>
        <fullName evidence="9">Scavenger receptor class A member 5-like</fullName>
    </submittedName>
</protein>
<gene>
    <name evidence="9" type="primary">LOC111116991</name>
</gene>
<evidence type="ECO:0000313" key="8">
    <source>
        <dbReference type="Proteomes" id="UP000694844"/>
    </source>
</evidence>
<sequence length="82" mass="8941">MWYTVCDDDFDNNDAKVVCRMLGKNTTNAVAYTNAHFGQGKGFILLNNLGCTGSEKDLFYCNFAPLGTLHCNHAEDAGVKCG</sequence>
<evidence type="ECO:0000256" key="4">
    <source>
        <dbReference type="ARBA" id="ARBA00023170"/>
    </source>
</evidence>
<keyword evidence="5" id="KW-0325">Glycoprotein</keyword>
<dbReference type="GeneID" id="111116991"/>
<keyword evidence="1" id="KW-0732">Signal</keyword>
<proteinExistence type="predicted"/>
<evidence type="ECO:0000313" key="9">
    <source>
        <dbReference type="RefSeq" id="XP_022311759.1"/>
    </source>
</evidence>
<dbReference type="SMART" id="SM00202">
    <property type="entry name" value="SR"/>
    <property type="match status" value="1"/>
</dbReference>
<reference evidence="9" key="1">
    <citation type="submission" date="2025-08" db="UniProtKB">
        <authorList>
            <consortium name="RefSeq"/>
        </authorList>
    </citation>
    <scope>IDENTIFICATION</scope>
    <source>
        <tissue evidence="9">Whole sample</tissue>
    </source>
</reference>
<dbReference type="PRINTS" id="PR00258">
    <property type="entry name" value="SPERACTRCPTR"/>
</dbReference>
<dbReference type="AlphaFoldDB" id="A0A8B8C9F4"/>
<dbReference type="SUPFAM" id="SSF56487">
    <property type="entry name" value="SRCR-like"/>
    <property type="match status" value="1"/>
</dbReference>
<dbReference type="PANTHER" id="PTHR48071">
    <property type="entry name" value="SRCR DOMAIN-CONTAINING PROTEIN"/>
    <property type="match status" value="1"/>
</dbReference>
<dbReference type="InterPro" id="IPR001190">
    <property type="entry name" value="SRCR"/>
</dbReference>
<dbReference type="InterPro" id="IPR036772">
    <property type="entry name" value="SRCR-like_dom_sf"/>
</dbReference>
<feature type="domain" description="SRCR" evidence="7">
    <location>
        <begin position="1"/>
        <end position="82"/>
    </location>
</feature>
<dbReference type="Pfam" id="PF00530">
    <property type="entry name" value="SRCR"/>
    <property type="match status" value="1"/>
</dbReference>
<keyword evidence="8" id="KW-1185">Reference proteome</keyword>
<accession>A0A8B8C9F4</accession>
<dbReference type="RefSeq" id="XP_022311759.1">
    <property type="nucleotide sequence ID" value="XM_022456051.1"/>
</dbReference>
<evidence type="ECO:0000256" key="5">
    <source>
        <dbReference type="ARBA" id="ARBA00023180"/>
    </source>
</evidence>
<evidence type="ECO:0000256" key="6">
    <source>
        <dbReference type="PROSITE-ProRule" id="PRU00196"/>
    </source>
</evidence>
<keyword evidence="2" id="KW-0677">Repeat</keyword>
<evidence type="ECO:0000256" key="3">
    <source>
        <dbReference type="ARBA" id="ARBA00023157"/>
    </source>
</evidence>
<keyword evidence="3 6" id="KW-1015">Disulfide bond</keyword>
<keyword evidence="4" id="KW-0675">Receptor</keyword>
<dbReference type="Proteomes" id="UP000694844">
    <property type="component" value="Chromosome 10"/>
</dbReference>
<dbReference type="FunFam" id="3.10.250.10:FF:000007">
    <property type="entry name" value="Soluble scavenger receptor cysteine-rich domain-containing protein SSC5D"/>
    <property type="match status" value="1"/>
</dbReference>
<dbReference type="PANTHER" id="PTHR48071:SF18">
    <property type="entry name" value="DELETED IN MALIGNANT BRAIN TUMORS 1 PROTEIN-RELATED"/>
    <property type="match status" value="1"/>
</dbReference>
<name>A0A8B8C9F4_CRAVI</name>
<dbReference type="OrthoDB" id="10066015at2759"/>
<evidence type="ECO:0000256" key="1">
    <source>
        <dbReference type="ARBA" id="ARBA00022729"/>
    </source>
</evidence>
<organism evidence="8 9">
    <name type="scientific">Crassostrea virginica</name>
    <name type="common">Eastern oyster</name>
    <dbReference type="NCBI Taxonomy" id="6565"/>
    <lineage>
        <taxon>Eukaryota</taxon>
        <taxon>Metazoa</taxon>
        <taxon>Spiralia</taxon>
        <taxon>Lophotrochozoa</taxon>
        <taxon>Mollusca</taxon>
        <taxon>Bivalvia</taxon>
        <taxon>Autobranchia</taxon>
        <taxon>Pteriomorphia</taxon>
        <taxon>Ostreida</taxon>
        <taxon>Ostreoidea</taxon>
        <taxon>Ostreidae</taxon>
        <taxon>Crassostrea</taxon>
    </lineage>
</organism>
<dbReference type="GO" id="GO:0016020">
    <property type="term" value="C:membrane"/>
    <property type="evidence" value="ECO:0007669"/>
    <property type="project" value="InterPro"/>
</dbReference>
<dbReference type="KEGG" id="cvn:111116991"/>
<dbReference type="PROSITE" id="PS50287">
    <property type="entry name" value="SRCR_2"/>
    <property type="match status" value="1"/>
</dbReference>